<keyword evidence="6" id="KW-1185">Reference proteome</keyword>
<accession>H5TXF6</accession>
<keyword evidence="2" id="KW-0812">Transmembrane</keyword>
<evidence type="ECO:0000259" key="4">
    <source>
        <dbReference type="Pfam" id="PF07987"/>
    </source>
</evidence>
<evidence type="ECO:0000313" key="6">
    <source>
        <dbReference type="Proteomes" id="UP000005845"/>
    </source>
</evidence>
<evidence type="ECO:0000256" key="3">
    <source>
        <dbReference type="SAM" id="SignalP"/>
    </source>
</evidence>
<sequence length="274" mass="28154">MNRSARRLAFGLTALAFSLTTSVAGVAAAHVTVDPTSQPSSGGYGQVRLVVPSEEDNTTTTAISVTLPTGVDLSSVRTLPIPGWTATTEKTQSNGSERVSKITWQASNPESGLKPTEYGVFAFSGGRWPAGTTSVTLPTQQRYANGTVVSWNEQAADAQTEPEHPAPVVTLGPASGDHDAAHGAASATDANSTVAQQQSSDGSTWWKVIAVVSLVIAAAAVFAVAALWRRLGGNNTPRSESSTAPESSGDSEALAKTETAEHAGVGSKAAADHR</sequence>
<keyword evidence="2" id="KW-0472">Membrane</keyword>
<name>H5TXF6_9ACTN</name>
<dbReference type="AlphaFoldDB" id="H5TXF6"/>
<evidence type="ECO:0000256" key="2">
    <source>
        <dbReference type="SAM" id="Phobius"/>
    </source>
</evidence>
<evidence type="ECO:0000256" key="1">
    <source>
        <dbReference type="SAM" id="MobiDB-lite"/>
    </source>
</evidence>
<feature type="compositionally biased region" description="Polar residues" evidence="1">
    <location>
        <begin position="233"/>
        <end position="250"/>
    </location>
</feature>
<proteinExistence type="predicted"/>
<dbReference type="CDD" id="cd08545">
    <property type="entry name" value="YcnI_like"/>
    <property type="match status" value="1"/>
</dbReference>
<dbReference type="EMBL" id="BAFC01000034">
    <property type="protein sequence ID" value="GAB38164.1"/>
    <property type="molecule type" value="Genomic_DNA"/>
</dbReference>
<organism evidence="5 6">
    <name type="scientific">Gordonia sputi NBRC 100414</name>
    <dbReference type="NCBI Taxonomy" id="1089453"/>
    <lineage>
        <taxon>Bacteria</taxon>
        <taxon>Bacillati</taxon>
        <taxon>Actinomycetota</taxon>
        <taxon>Actinomycetes</taxon>
        <taxon>Mycobacteriales</taxon>
        <taxon>Gordoniaceae</taxon>
        <taxon>Gordonia</taxon>
    </lineage>
</organism>
<feature type="domain" description="YncI copper-binding" evidence="4">
    <location>
        <begin position="30"/>
        <end position="171"/>
    </location>
</feature>
<dbReference type="eggNOG" id="COG4549">
    <property type="taxonomic scope" value="Bacteria"/>
</dbReference>
<dbReference type="Gene3D" id="2.60.40.2230">
    <property type="entry name" value="Uncharacterised protein YcnI-like PF07987, DUF1775"/>
    <property type="match status" value="1"/>
</dbReference>
<gene>
    <name evidence="5" type="ORF">GOSPT_034_00310</name>
</gene>
<comment type="caution">
    <text evidence="5">The sequence shown here is derived from an EMBL/GenBank/DDBJ whole genome shotgun (WGS) entry which is preliminary data.</text>
</comment>
<feature type="signal peptide" evidence="3">
    <location>
        <begin position="1"/>
        <end position="27"/>
    </location>
</feature>
<feature type="region of interest" description="Disordered" evidence="1">
    <location>
        <begin position="154"/>
        <end position="196"/>
    </location>
</feature>
<feature type="transmembrane region" description="Helical" evidence="2">
    <location>
        <begin position="205"/>
        <end position="228"/>
    </location>
</feature>
<dbReference type="RefSeq" id="WP_005203632.1">
    <property type="nucleotide sequence ID" value="NZ_BAFC01000034.1"/>
</dbReference>
<keyword evidence="3" id="KW-0732">Signal</keyword>
<feature type="region of interest" description="Disordered" evidence="1">
    <location>
        <begin position="233"/>
        <end position="274"/>
    </location>
</feature>
<feature type="chain" id="PRO_5039440100" description="YncI copper-binding domain-containing protein" evidence="3">
    <location>
        <begin position="28"/>
        <end position="274"/>
    </location>
</feature>
<evidence type="ECO:0000313" key="5">
    <source>
        <dbReference type="EMBL" id="GAB38164.1"/>
    </source>
</evidence>
<dbReference type="Proteomes" id="UP000005845">
    <property type="component" value="Unassembled WGS sequence"/>
</dbReference>
<keyword evidence="2" id="KW-1133">Transmembrane helix</keyword>
<protein>
    <recommendedName>
        <fullName evidence="4">YncI copper-binding domain-containing protein</fullName>
    </recommendedName>
</protein>
<dbReference type="InterPro" id="IPR038507">
    <property type="entry name" value="YcnI-like_sf"/>
</dbReference>
<dbReference type="InterPro" id="IPR012533">
    <property type="entry name" value="YcnI-copper_dom"/>
</dbReference>
<reference evidence="5 6" key="1">
    <citation type="submission" date="2012-02" db="EMBL/GenBank/DDBJ databases">
        <title>Whole genome shotgun sequence of Gordonia sputi NBRC 100414.</title>
        <authorList>
            <person name="Yoshida I."/>
            <person name="Hosoyama A."/>
            <person name="Tsuchikane K."/>
            <person name="Katsumata H."/>
            <person name="Yamazaki S."/>
            <person name="Fujita N."/>
        </authorList>
    </citation>
    <scope>NUCLEOTIDE SEQUENCE [LARGE SCALE GENOMIC DNA]</scope>
    <source>
        <strain evidence="5 6">NBRC 100414</strain>
    </source>
</reference>
<dbReference type="Pfam" id="PF07987">
    <property type="entry name" value="DUF1775"/>
    <property type="match status" value="1"/>
</dbReference>